<organism evidence="3 4">
    <name type="scientific">Rhinocladiella mackenziei CBS 650.93</name>
    <dbReference type="NCBI Taxonomy" id="1442369"/>
    <lineage>
        <taxon>Eukaryota</taxon>
        <taxon>Fungi</taxon>
        <taxon>Dikarya</taxon>
        <taxon>Ascomycota</taxon>
        <taxon>Pezizomycotina</taxon>
        <taxon>Eurotiomycetes</taxon>
        <taxon>Chaetothyriomycetidae</taxon>
        <taxon>Chaetothyriales</taxon>
        <taxon>Herpotrichiellaceae</taxon>
        <taxon>Rhinocladiella</taxon>
    </lineage>
</organism>
<dbReference type="STRING" id="1442369.A0A0D2G5Y5"/>
<evidence type="ECO:0000256" key="1">
    <source>
        <dbReference type="SAM" id="MobiDB-lite"/>
    </source>
</evidence>
<feature type="region of interest" description="Disordered" evidence="1">
    <location>
        <begin position="31"/>
        <end position="420"/>
    </location>
</feature>
<dbReference type="Gene3D" id="1.25.10.10">
    <property type="entry name" value="Leucine-rich Repeat Variant"/>
    <property type="match status" value="1"/>
</dbReference>
<feature type="compositionally biased region" description="Polar residues" evidence="1">
    <location>
        <begin position="409"/>
        <end position="420"/>
    </location>
</feature>
<dbReference type="OrthoDB" id="78088at2759"/>
<dbReference type="InterPro" id="IPR022771">
    <property type="entry name" value="WAPL_C"/>
</dbReference>
<dbReference type="InterPro" id="IPR016024">
    <property type="entry name" value="ARM-type_fold"/>
</dbReference>
<feature type="compositionally biased region" description="Pro residues" evidence="1">
    <location>
        <begin position="378"/>
        <end position="388"/>
    </location>
</feature>
<proteinExistence type="predicted"/>
<feature type="compositionally biased region" description="Low complexity" evidence="1">
    <location>
        <begin position="79"/>
        <end position="91"/>
    </location>
</feature>
<evidence type="ECO:0000313" key="3">
    <source>
        <dbReference type="EMBL" id="KIX10352.1"/>
    </source>
</evidence>
<dbReference type="EMBL" id="KN847475">
    <property type="protein sequence ID" value="KIX10352.1"/>
    <property type="molecule type" value="Genomic_DNA"/>
</dbReference>
<feature type="compositionally biased region" description="Polar residues" evidence="1">
    <location>
        <begin position="347"/>
        <end position="359"/>
    </location>
</feature>
<dbReference type="Pfam" id="PF07814">
    <property type="entry name" value="WAPL"/>
    <property type="match status" value="1"/>
</dbReference>
<evidence type="ECO:0000259" key="2">
    <source>
        <dbReference type="Pfam" id="PF07814"/>
    </source>
</evidence>
<keyword evidence="4" id="KW-1185">Reference proteome</keyword>
<evidence type="ECO:0000313" key="4">
    <source>
        <dbReference type="Proteomes" id="UP000053617"/>
    </source>
</evidence>
<dbReference type="AlphaFoldDB" id="A0A0D2G5Y5"/>
<feature type="domain" description="Wings apart-like protein C-terminal" evidence="2">
    <location>
        <begin position="445"/>
        <end position="780"/>
    </location>
</feature>
<dbReference type="SUPFAM" id="SSF48371">
    <property type="entry name" value="ARM repeat"/>
    <property type="match status" value="1"/>
</dbReference>
<dbReference type="HOGENOM" id="CLU_015677_0_0_1"/>
<feature type="compositionally biased region" description="Basic residues" evidence="1">
    <location>
        <begin position="116"/>
        <end position="127"/>
    </location>
</feature>
<dbReference type="InterPro" id="IPR011989">
    <property type="entry name" value="ARM-like"/>
</dbReference>
<dbReference type="RefSeq" id="XP_013277488.1">
    <property type="nucleotide sequence ID" value="XM_013422034.1"/>
</dbReference>
<protein>
    <recommendedName>
        <fullName evidence="2">Wings apart-like protein C-terminal domain-containing protein</fullName>
    </recommendedName>
</protein>
<gene>
    <name evidence="3" type="ORF">Z518_01434</name>
</gene>
<dbReference type="VEuPathDB" id="FungiDB:Z518_01434"/>
<feature type="compositionally biased region" description="Basic and acidic residues" evidence="1">
    <location>
        <begin position="205"/>
        <end position="221"/>
    </location>
</feature>
<feature type="compositionally biased region" description="Polar residues" evidence="1">
    <location>
        <begin position="41"/>
        <end position="60"/>
    </location>
</feature>
<dbReference type="Proteomes" id="UP000053617">
    <property type="component" value="Unassembled WGS sequence"/>
</dbReference>
<feature type="compositionally biased region" description="Polar residues" evidence="1">
    <location>
        <begin position="174"/>
        <end position="190"/>
    </location>
</feature>
<accession>A0A0D2G5Y5</accession>
<reference evidence="3 4" key="1">
    <citation type="submission" date="2015-01" db="EMBL/GenBank/DDBJ databases">
        <title>The Genome Sequence of Rhinocladiella mackenzie CBS 650.93.</title>
        <authorList>
            <consortium name="The Broad Institute Genomics Platform"/>
            <person name="Cuomo C."/>
            <person name="de Hoog S."/>
            <person name="Gorbushina A."/>
            <person name="Stielow B."/>
            <person name="Teixiera M."/>
            <person name="Abouelleil A."/>
            <person name="Chapman S.B."/>
            <person name="Priest M."/>
            <person name="Young S.K."/>
            <person name="Wortman J."/>
            <person name="Nusbaum C."/>
            <person name="Birren B."/>
        </authorList>
    </citation>
    <scope>NUCLEOTIDE SEQUENCE [LARGE SCALE GENOMIC DNA]</scope>
    <source>
        <strain evidence="3 4">CBS 650.93</strain>
    </source>
</reference>
<sequence>MDFPAARRKMNTYGKGARKIFVHDLFDAGALPSHDVKRSTTDLSAPTLPEQTIDTSSGGQTECAVGKAKESISNDQTETSKTTSSSVNSSPPLSPKEMSKLSMFDIQSSEDETSRIKARPPSKKRKVIPNELKTKNGPRPGRFDVESTLQKALKGQPTMTKTSRHLGGSKEMQRASSKTSSAMQATGSTKSNKRTRRLKLAPEAPTEREGTRMLRRPDRSARGKMSRPRIQRVSSGSSAQLSDDSIPSRLSRQSTPKRKRDVSDDGVVNSPSPSELQMKSLRLTPEIHSPNFKISTSDEEMTEPKPPVQGPRRGRTRLIDRLDAPRAQSMDKATAGPPLFSEEMSKPSLSQPVSGTASPRNVHVDFSSGTSNADNQPPGGPVVGPPPRQRATYARQRSHLSDMVDSLDSHSSSQPTFSQQGSFTSLASHMELDMEDGDEAEGFSQIKSIHELRRGGAIRKFDLDLHTILEDIESESKSLRIQGLLQLITKLKDLTFLRHFQDSGNFQRLTECVKEGTDGITATLIALVFLDMISAGHSSPKALSQILRALYRTPAQLISERRSLSNLAKYRTQNISKILVRDITGFEEQRSKDTKQSGLFVGLIVLRSIEGTLRNLIHLKEEFPRLPPLLLDEILSTFMETPGDVVEDGRRENHVERVQLLLSLLEIACANHQLAWDDLSTFRVPELGDSVAGVMLSARHDQPQIEHSCLRLIVSLSNNEPNICEALTDGRLITTVFQVIDDHFLRLAGLAAREQEFDHAQLESVILAVGCLLNLAECADAAREKMLELVPGGKSLVDRLVAIFNSHVDQTSEALTIDQTQILVAFGYISALLCTLCLNLRACQRISQSINGEGLSQLFEAADIFVDHLQTVETALGDDGGPSSGFTARFSAVLATIKLQVA</sequence>
<feature type="compositionally biased region" description="Low complexity" evidence="1">
    <location>
        <begin position="234"/>
        <end position="245"/>
    </location>
</feature>
<name>A0A0D2G5Y5_9EURO</name>
<dbReference type="GeneID" id="25289505"/>